<comment type="caution">
    <text evidence="1">The sequence shown here is derived from an EMBL/GenBank/DDBJ whole genome shotgun (WGS) entry which is preliminary data.</text>
</comment>
<dbReference type="Proteomes" id="UP000034616">
    <property type="component" value="Unassembled WGS sequence"/>
</dbReference>
<organism evidence="1 2">
    <name type="scientific">Candidatus Uhrbacteria bacterium GW2011_GWC2_41_11</name>
    <dbReference type="NCBI Taxonomy" id="1618985"/>
    <lineage>
        <taxon>Bacteria</taxon>
        <taxon>Candidatus Uhriibacteriota</taxon>
    </lineage>
</organism>
<gene>
    <name evidence="1" type="ORF">UU35_C0002G0069</name>
</gene>
<reference evidence="1 2" key="1">
    <citation type="journal article" date="2015" name="Nature">
        <title>rRNA introns, odd ribosomes, and small enigmatic genomes across a large radiation of phyla.</title>
        <authorList>
            <person name="Brown C.T."/>
            <person name="Hug L.A."/>
            <person name="Thomas B.C."/>
            <person name="Sharon I."/>
            <person name="Castelle C.J."/>
            <person name="Singh A."/>
            <person name="Wilkins M.J."/>
            <person name="Williams K.H."/>
            <person name="Banfield J.F."/>
        </authorList>
    </citation>
    <scope>NUCLEOTIDE SEQUENCE [LARGE SCALE GENOMIC DNA]</scope>
</reference>
<proteinExistence type="predicted"/>
<evidence type="ECO:0000313" key="1">
    <source>
        <dbReference type="EMBL" id="KKR87568.1"/>
    </source>
</evidence>
<name>A0A0G0UF81_9BACT</name>
<sequence length="233" mass="27225">MAQKSQKNYLEESLRHQKARDIMGPDFFGIPELEDLLGPIPDKIKKELDVVPFPTEMLQKAVGNYYLVANPGFHINDIWNMSHQRLGRIFHMFMWPDVTRSDRSPTWFLFSKRILPESVGKYWPHVNEKIGSVEIKRLVESDRIYAYVHDNPSTQLVVLMAFLIKTTKDESLFPLSQAVSTNDGAKVRFEKHQDDSIILNIERFGWNRWVPDKPYPDHFEADTGVMPVIFSRY</sequence>
<accession>A0A0G0UF81</accession>
<evidence type="ECO:0000313" key="2">
    <source>
        <dbReference type="Proteomes" id="UP000034616"/>
    </source>
</evidence>
<dbReference type="EMBL" id="LCAH01000002">
    <property type="protein sequence ID" value="KKR87568.1"/>
    <property type="molecule type" value="Genomic_DNA"/>
</dbReference>
<protein>
    <submittedName>
        <fullName evidence="1">Uncharacterized protein</fullName>
    </submittedName>
</protein>
<dbReference type="AlphaFoldDB" id="A0A0G0UF81"/>